<dbReference type="Pfam" id="PF13205">
    <property type="entry name" value="Big_5"/>
    <property type="match status" value="1"/>
</dbReference>
<dbReference type="PRINTS" id="PR00723">
    <property type="entry name" value="SUBTILISIN"/>
</dbReference>
<keyword evidence="5 6" id="KW-0720">Serine protease</keyword>
<feature type="active site" description="Charge relay system" evidence="6">
    <location>
        <position position="163"/>
    </location>
</feature>
<dbReference type="Gene3D" id="2.60.120.380">
    <property type="match status" value="1"/>
</dbReference>
<dbReference type="InterPro" id="IPR000209">
    <property type="entry name" value="Peptidase_S8/S53_dom"/>
</dbReference>
<dbReference type="PROSITE" id="PS00136">
    <property type="entry name" value="SUBTILASE_ASP"/>
    <property type="match status" value="1"/>
</dbReference>
<evidence type="ECO:0000256" key="1">
    <source>
        <dbReference type="ARBA" id="ARBA00011073"/>
    </source>
</evidence>
<evidence type="ECO:0000259" key="10">
    <source>
        <dbReference type="Pfam" id="PF22148"/>
    </source>
</evidence>
<keyword evidence="4 6" id="KW-0378">Hydrolase</keyword>
<dbReference type="PANTHER" id="PTHR43806">
    <property type="entry name" value="PEPTIDASE S8"/>
    <property type="match status" value="1"/>
</dbReference>
<keyword evidence="2 6" id="KW-0645">Protease</keyword>
<comment type="similarity">
    <text evidence="1 6 7">Belongs to the peptidase S8 family.</text>
</comment>
<evidence type="ECO:0000256" key="5">
    <source>
        <dbReference type="ARBA" id="ARBA00022825"/>
    </source>
</evidence>
<evidence type="ECO:0000259" key="8">
    <source>
        <dbReference type="Pfam" id="PF00082"/>
    </source>
</evidence>
<evidence type="ECO:0000256" key="6">
    <source>
        <dbReference type="PROSITE-ProRule" id="PRU01240"/>
    </source>
</evidence>
<dbReference type="AlphaFoldDB" id="A0A4Q7WL86"/>
<reference evidence="11 12" key="1">
    <citation type="journal article" date="2015" name="Stand. Genomic Sci.">
        <title>Genomic Encyclopedia of Bacterial and Archaeal Type Strains, Phase III: the genomes of soil and plant-associated and newly described type strains.</title>
        <authorList>
            <person name="Whitman W.B."/>
            <person name="Woyke T."/>
            <person name="Klenk H.P."/>
            <person name="Zhou Y."/>
            <person name="Lilburn T.G."/>
            <person name="Beck B.J."/>
            <person name="De Vos P."/>
            <person name="Vandamme P."/>
            <person name="Eisen J.A."/>
            <person name="Garrity G."/>
            <person name="Hugenholtz P."/>
            <person name="Kyrpides N.C."/>
        </authorList>
    </citation>
    <scope>NUCLEOTIDE SEQUENCE [LARGE SCALE GENOMIC DNA]</scope>
    <source>
        <strain evidence="11 12">VKM Ac-2540</strain>
    </source>
</reference>
<dbReference type="GO" id="GO:0004252">
    <property type="term" value="F:serine-type endopeptidase activity"/>
    <property type="evidence" value="ECO:0007669"/>
    <property type="project" value="UniProtKB-UniRule"/>
</dbReference>
<dbReference type="InterPro" id="IPR054399">
    <property type="entry name" value="Fervidolysin-like_N_prodom"/>
</dbReference>
<proteinExistence type="inferred from homology"/>
<dbReference type="GO" id="GO:0006508">
    <property type="term" value="P:proteolysis"/>
    <property type="evidence" value="ECO:0007669"/>
    <property type="project" value="UniProtKB-KW"/>
</dbReference>
<dbReference type="InterPro" id="IPR023828">
    <property type="entry name" value="Peptidase_S8_Ser-AS"/>
</dbReference>
<dbReference type="RefSeq" id="WP_242000746.1">
    <property type="nucleotide sequence ID" value="NZ_SHKR01000015.1"/>
</dbReference>
<dbReference type="Gene3D" id="3.40.50.200">
    <property type="entry name" value="Peptidase S8/S53 domain"/>
    <property type="match status" value="1"/>
</dbReference>
<evidence type="ECO:0000256" key="2">
    <source>
        <dbReference type="ARBA" id="ARBA00022670"/>
    </source>
</evidence>
<dbReference type="InterPro" id="IPR023827">
    <property type="entry name" value="Peptidase_S8_Asp-AS"/>
</dbReference>
<evidence type="ECO:0000256" key="3">
    <source>
        <dbReference type="ARBA" id="ARBA00022729"/>
    </source>
</evidence>
<dbReference type="SUPFAM" id="SSF52743">
    <property type="entry name" value="Subtilisin-like"/>
    <property type="match status" value="1"/>
</dbReference>
<keyword evidence="12" id="KW-1185">Reference proteome</keyword>
<dbReference type="Pfam" id="PF22148">
    <property type="entry name" value="Fervidolysin_NPro-like"/>
    <property type="match status" value="1"/>
</dbReference>
<evidence type="ECO:0000313" key="11">
    <source>
        <dbReference type="EMBL" id="RZU10842.1"/>
    </source>
</evidence>
<evidence type="ECO:0000256" key="4">
    <source>
        <dbReference type="ARBA" id="ARBA00022801"/>
    </source>
</evidence>
<dbReference type="EMBL" id="SHKR01000015">
    <property type="protein sequence ID" value="RZU10842.1"/>
    <property type="molecule type" value="Genomic_DNA"/>
</dbReference>
<name>A0A4Q7WL86_9ACTN</name>
<feature type="active site" description="Charge relay system" evidence="6">
    <location>
        <position position="357"/>
    </location>
</feature>
<dbReference type="InterPro" id="IPR036852">
    <property type="entry name" value="Peptidase_S8/S53_dom_sf"/>
</dbReference>
<sequence>MSFRPAHLLRLGVPAALVAGSLIVLTGSSGSAAQPKPYSPPFTAHPSAKAEFEPNAVMVKFKPKATTAARRAAVSKAGGSTEDSVASNVVKVKGELSAPDLLKKMKADPNVELASLNYKRYISAVPNDEYYNTDQKTYLGTARVPQAWDLSKTTGSQIVAVLDTGVDAGHPDLVGHLVTGYNATSPNRGPIDDNGHGTMTLGIIAAAANNGVGVAGVGWNVKAMPVKVLDSNGGGYDVDIAEGIDWAAAHGAKVINMSLGGPGDNPVLHDAVKRAVAKGVTIVVAAGNSGTDELQYPAAYPEVIAVAATNAGGVLTDFSSYGDWVDVAAPGWNILSTGPRDLTPPQYAPYWYCTGTSCSAPIVTGIAALVKNKWPTFTPAQVAQRLEVLARDAGPRGIDPYYGHGIVDAYAALGGRFTSDFPVNPEDGNDQPVRATKVAVPATVSAPISVEGEVDWYQVTSDTDRNLKVSVTGPVFSCGYSVNFGPRITVYNSNLLPVGSAVNSYPSTPTDPATGCPQATTLTASTNVSAAAGTTFIAVRNDNGSRDTRKYTMTVSQEGTGSAPSGTAYPVRDVKPDDLSADAALAATPTVTFARTVVAASINSTTVRLVNGRTGTTVGAAVTFDAASNVATITPTVPLLDNTPYRIVVSGVQGDGGTIAPFTSVFWTVDQVPAAVGSFDAAGAYLTANLAWKVPPTGDLDQVIVRRNPLSKPPTLTTGTLVYAGTGSAVKNTGLAQGVTYTYAAWVKDRGGKVSPMATTQLLGMKTGISATSTLINYGGTITLRGSTLRIDNKAYAGLPTNLYVRPKNSSKFTLLAALKTSSTGAVSFAYKPLVSSVFMMTFPGNADLMGTRTPDITVQVAPTISATMTPTSIKLGNTTAVSGYVAPAHAGQSVYLQQYGNKVWKSIASVKLISSGKYAFGIRPAVRGQIAYRIWFPGDADHAQAFSANKIVTIS</sequence>
<feature type="domain" description="Peptidase S8/S53" evidence="8">
    <location>
        <begin position="157"/>
        <end position="405"/>
    </location>
</feature>
<keyword evidence="3" id="KW-0732">Signal</keyword>
<dbReference type="PROSITE" id="PS51892">
    <property type="entry name" value="SUBTILASE"/>
    <property type="match status" value="1"/>
</dbReference>
<gene>
    <name evidence="11" type="ORF">EV645_5997</name>
</gene>
<feature type="domain" description="Fervidolysin-like N-terminal prodomain" evidence="10">
    <location>
        <begin position="41"/>
        <end position="117"/>
    </location>
</feature>
<evidence type="ECO:0000313" key="12">
    <source>
        <dbReference type="Proteomes" id="UP000292027"/>
    </source>
</evidence>
<evidence type="ECO:0000259" key="9">
    <source>
        <dbReference type="Pfam" id="PF13205"/>
    </source>
</evidence>
<evidence type="ECO:0000256" key="7">
    <source>
        <dbReference type="RuleBase" id="RU003355"/>
    </source>
</evidence>
<feature type="domain" description="SbsA Ig-like" evidence="9">
    <location>
        <begin position="568"/>
        <end position="653"/>
    </location>
</feature>
<dbReference type="InterPro" id="IPR050131">
    <property type="entry name" value="Peptidase_S8_subtilisin-like"/>
</dbReference>
<dbReference type="PANTHER" id="PTHR43806:SF11">
    <property type="entry name" value="CEREVISIN-RELATED"/>
    <property type="match status" value="1"/>
</dbReference>
<dbReference type="Gene3D" id="2.60.40.1220">
    <property type="match status" value="1"/>
</dbReference>
<dbReference type="Pfam" id="PF00082">
    <property type="entry name" value="Peptidase_S8"/>
    <property type="match status" value="1"/>
</dbReference>
<dbReference type="PROSITE" id="PS00138">
    <property type="entry name" value="SUBTILASE_SER"/>
    <property type="match status" value="1"/>
</dbReference>
<feature type="active site" description="Charge relay system" evidence="6">
    <location>
        <position position="196"/>
    </location>
</feature>
<dbReference type="Proteomes" id="UP000292027">
    <property type="component" value="Unassembled WGS sequence"/>
</dbReference>
<dbReference type="InterPro" id="IPR014755">
    <property type="entry name" value="Cu-Rt/internalin_Ig-like"/>
</dbReference>
<dbReference type="InterPro" id="IPR015500">
    <property type="entry name" value="Peptidase_S8_subtilisin-rel"/>
</dbReference>
<accession>A0A4Q7WL86</accession>
<dbReference type="InterPro" id="IPR032812">
    <property type="entry name" value="SbsA_Ig"/>
</dbReference>
<organism evidence="11 12">
    <name type="scientific">Kribbella rubisoli</name>
    <dbReference type="NCBI Taxonomy" id="3075929"/>
    <lineage>
        <taxon>Bacteria</taxon>
        <taxon>Bacillati</taxon>
        <taxon>Actinomycetota</taxon>
        <taxon>Actinomycetes</taxon>
        <taxon>Propionibacteriales</taxon>
        <taxon>Kribbellaceae</taxon>
        <taxon>Kribbella</taxon>
    </lineage>
</organism>
<comment type="caution">
    <text evidence="11">The sequence shown here is derived from an EMBL/GenBank/DDBJ whole genome shotgun (WGS) entry which is preliminary data.</text>
</comment>
<protein>
    <submittedName>
        <fullName evidence="11">Ig-like domain-containing protein</fullName>
    </submittedName>
</protein>